<comment type="caution">
    <text evidence="3">The sequence shown here is derived from an EMBL/GenBank/DDBJ whole genome shotgun (WGS) entry which is preliminary data.</text>
</comment>
<evidence type="ECO:0000313" key="4">
    <source>
        <dbReference type="Proteomes" id="UP001205560"/>
    </source>
</evidence>
<gene>
    <name evidence="3" type="ORF">NX782_25300</name>
</gene>
<protein>
    <submittedName>
        <fullName evidence="3">GIY-YIG nuclease family protein</fullName>
    </submittedName>
</protein>
<dbReference type="InterPro" id="IPR035901">
    <property type="entry name" value="GIY-YIG_endonuc_sf"/>
</dbReference>
<organism evidence="3 4">
    <name type="scientific">Massilia norwichensis</name>
    <dbReference type="NCBI Taxonomy" id="1442366"/>
    <lineage>
        <taxon>Bacteria</taxon>
        <taxon>Pseudomonadati</taxon>
        <taxon>Pseudomonadota</taxon>
        <taxon>Betaproteobacteria</taxon>
        <taxon>Burkholderiales</taxon>
        <taxon>Oxalobacteraceae</taxon>
        <taxon>Telluria group</taxon>
        <taxon>Massilia</taxon>
    </lineage>
</organism>
<sequence length="97" mass="11492">MDKSSYVYILASEPYGTLYIGVTSSLIKRAWQHREGAVDGFSKQYGVKLLVWFEVHSEILEAIKREKQIKKWNRDWKVNLIQESNPDWRDLYDEIAI</sequence>
<feature type="domain" description="GIY-YIG" evidence="2">
    <location>
        <begin position="3"/>
        <end position="80"/>
    </location>
</feature>
<accession>A0ABT2AE62</accession>
<keyword evidence="4" id="KW-1185">Reference proteome</keyword>
<dbReference type="Proteomes" id="UP001205560">
    <property type="component" value="Unassembled WGS sequence"/>
</dbReference>
<dbReference type="InterPro" id="IPR050190">
    <property type="entry name" value="UPF0213_domain"/>
</dbReference>
<dbReference type="Pfam" id="PF01541">
    <property type="entry name" value="GIY-YIG"/>
    <property type="match status" value="1"/>
</dbReference>
<reference evidence="3 4" key="1">
    <citation type="submission" date="2022-08" db="EMBL/GenBank/DDBJ databases">
        <title>Reclassification of Massilia species as members of the genera Telluria, Duganella, Pseudoduganella, Mokoshia gen. nov. and Zemynaea gen. nov. using orthogonal and non-orthogonal genome-based approaches.</title>
        <authorList>
            <person name="Bowman J.P."/>
        </authorList>
    </citation>
    <scope>NUCLEOTIDE SEQUENCE [LARGE SCALE GENOMIC DNA]</scope>
    <source>
        <strain evidence="3 4">LMG 28164</strain>
    </source>
</reference>
<name>A0ABT2AE62_9BURK</name>
<dbReference type="RefSeq" id="WP_258848274.1">
    <property type="nucleotide sequence ID" value="NZ_JANUGX010000046.1"/>
</dbReference>
<evidence type="ECO:0000256" key="1">
    <source>
        <dbReference type="ARBA" id="ARBA00007435"/>
    </source>
</evidence>
<proteinExistence type="inferred from homology"/>
<evidence type="ECO:0000259" key="2">
    <source>
        <dbReference type="PROSITE" id="PS50164"/>
    </source>
</evidence>
<dbReference type="EMBL" id="JANUGX010000046">
    <property type="protein sequence ID" value="MCS0592505.1"/>
    <property type="molecule type" value="Genomic_DNA"/>
</dbReference>
<dbReference type="SUPFAM" id="SSF82771">
    <property type="entry name" value="GIY-YIG endonuclease"/>
    <property type="match status" value="1"/>
</dbReference>
<dbReference type="CDD" id="cd10448">
    <property type="entry name" value="GIY-YIG_unchar_3"/>
    <property type="match status" value="1"/>
</dbReference>
<evidence type="ECO:0000313" key="3">
    <source>
        <dbReference type="EMBL" id="MCS0592505.1"/>
    </source>
</evidence>
<dbReference type="PROSITE" id="PS50164">
    <property type="entry name" value="GIY_YIG"/>
    <property type="match status" value="1"/>
</dbReference>
<dbReference type="PANTHER" id="PTHR34477:SF5">
    <property type="entry name" value="BSL5627 PROTEIN"/>
    <property type="match status" value="1"/>
</dbReference>
<dbReference type="PANTHER" id="PTHR34477">
    <property type="entry name" value="UPF0213 PROTEIN YHBQ"/>
    <property type="match status" value="1"/>
</dbReference>
<dbReference type="Gene3D" id="3.40.1440.10">
    <property type="entry name" value="GIY-YIG endonuclease"/>
    <property type="match status" value="1"/>
</dbReference>
<comment type="similarity">
    <text evidence="1">Belongs to the UPF0213 family.</text>
</comment>
<dbReference type="InterPro" id="IPR000305">
    <property type="entry name" value="GIY-YIG_endonuc"/>
</dbReference>